<name>A0ABY0IE93_9BACT</name>
<gene>
    <name evidence="2" type="ORF">DAY19_06110</name>
</gene>
<keyword evidence="3" id="KW-1185">Reference proteome</keyword>
<comment type="caution">
    <text evidence="2">The sequence shown here is derived from an EMBL/GenBank/DDBJ whole genome shotgun (WGS) entry which is preliminary data.</text>
</comment>
<keyword evidence="1" id="KW-0732">Signal</keyword>
<evidence type="ECO:0000313" key="3">
    <source>
        <dbReference type="Proteomes" id="UP000443582"/>
    </source>
</evidence>
<protein>
    <recommendedName>
        <fullName evidence="4">DUF5723 domain-containing protein</fullName>
    </recommendedName>
</protein>
<organism evidence="2 3">
    <name type="scientific">Halobacteriovorax vibrionivorans</name>
    <dbReference type="NCBI Taxonomy" id="2152716"/>
    <lineage>
        <taxon>Bacteria</taxon>
        <taxon>Pseudomonadati</taxon>
        <taxon>Bdellovibrionota</taxon>
        <taxon>Bacteriovoracia</taxon>
        <taxon>Bacteriovoracales</taxon>
        <taxon>Halobacteriovoraceae</taxon>
        <taxon>Halobacteriovorax</taxon>
    </lineage>
</organism>
<dbReference type="Proteomes" id="UP000443582">
    <property type="component" value="Unassembled WGS sequence"/>
</dbReference>
<sequence>MKAFVLFIFFSIQAMADLSLSYNDFRLFKRPISQTKPISETVINLHDPEKPIAYNAVLKMSANILSYSENAPHITPESFDWSNIGLFPIFNSYLKLSKNFENYEDYKNYKIKIPFYAKDINSWNIGDSIYFNVVGGLGLYLTTGIGASGLGPKVYAEGGYSIYVEKKSENEVFVEIQRVFSKSISLLAGTWGVFAETSRLHQATSGINFLIDISTQQGQEAYHEIVTHGDATIAQEKDESIVKTGKVKSDVLSLTNKAALVTPFIPFIEFLAQKQLKVYKEERNNIWNQESNKTIITRGHSYDYRLFSKKGVFNRQLTLNLNNNKLSSAKYEIYREKNHFRTHSLQLALNKLERYTDQAFFKDLSIDFQKQRLGYAIVKAEIELGPTIIKNFKKLMNEDDYKSSARKFRKYFRKGGFDKLLKVVKNCGGSLKLLVQGEKITNHQEVHTFPLTNKCELTY</sequence>
<proteinExistence type="predicted"/>
<evidence type="ECO:0000313" key="2">
    <source>
        <dbReference type="EMBL" id="RZF21254.1"/>
    </source>
</evidence>
<dbReference type="RefSeq" id="WP_114706321.1">
    <property type="nucleotide sequence ID" value="NZ_QDKL01000002.1"/>
</dbReference>
<evidence type="ECO:0000256" key="1">
    <source>
        <dbReference type="SAM" id="SignalP"/>
    </source>
</evidence>
<evidence type="ECO:0008006" key="4">
    <source>
        <dbReference type="Google" id="ProtNLM"/>
    </source>
</evidence>
<dbReference type="EMBL" id="QDKL01000002">
    <property type="protein sequence ID" value="RZF21254.1"/>
    <property type="molecule type" value="Genomic_DNA"/>
</dbReference>
<accession>A0ABY0IE93</accession>
<feature type="chain" id="PRO_5045187958" description="DUF5723 domain-containing protein" evidence="1">
    <location>
        <begin position="17"/>
        <end position="459"/>
    </location>
</feature>
<reference evidence="3" key="1">
    <citation type="journal article" date="2019" name="Int. J. Syst. Evol. Microbiol.">
        <title>Halobacteriovorax valvorus sp. nov., a novel prokaryotic predator isolated from coastal seawater of China.</title>
        <authorList>
            <person name="Chen M.-X."/>
        </authorList>
    </citation>
    <scope>NUCLEOTIDE SEQUENCE [LARGE SCALE GENOMIC DNA]</scope>
    <source>
        <strain evidence="3">BL9</strain>
    </source>
</reference>
<feature type="signal peptide" evidence="1">
    <location>
        <begin position="1"/>
        <end position="16"/>
    </location>
</feature>